<dbReference type="Gene3D" id="3.40.50.10540">
    <property type="entry name" value="Crotonobetainyl-coa:carnitine coa-transferase, domain 1"/>
    <property type="match status" value="1"/>
</dbReference>
<accession>A0A8J2ZD15</accession>
<dbReference type="GO" id="GO:0008410">
    <property type="term" value="F:CoA-transferase activity"/>
    <property type="evidence" value="ECO:0007669"/>
    <property type="project" value="TreeGrafter"/>
</dbReference>
<dbReference type="PANTHER" id="PTHR48207:SF3">
    <property type="entry name" value="SUCCINATE--HYDROXYMETHYLGLUTARATE COA-TRANSFERASE"/>
    <property type="match status" value="1"/>
</dbReference>
<dbReference type="Gene3D" id="3.30.1540.10">
    <property type="entry name" value="formyl-coa transferase, domain 3"/>
    <property type="match status" value="1"/>
</dbReference>
<organism evidence="2 3">
    <name type="scientific">Caldovatus sediminis</name>
    <dbReference type="NCBI Taxonomy" id="2041189"/>
    <lineage>
        <taxon>Bacteria</taxon>
        <taxon>Pseudomonadati</taxon>
        <taxon>Pseudomonadota</taxon>
        <taxon>Alphaproteobacteria</taxon>
        <taxon>Acetobacterales</taxon>
        <taxon>Roseomonadaceae</taxon>
        <taxon>Caldovatus</taxon>
    </lineage>
</organism>
<dbReference type="InterPro" id="IPR023606">
    <property type="entry name" value="CoA-Trfase_III_dom_1_sf"/>
</dbReference>
<comment type="caution">
    <text evidence="2">The sequence shown here is derived from an EMBL/GenBank/DDBJ whole genome shotgun (WGS) entry which is preliminary data.</text>
</comment>
<reference evidence="2 3" key="1">
    <citation type="journal article" date="2014" name="Int. J. Syst. Evol. Microbiol.">
        <title>Complete genome sequence of Corynebacterium casei LMG S-19264T (=DSM 44701T), isolated from a smear-ripened cheese.</title>
        <authorList>
            <consortium name="US DOE Joint Genome Institute (JGI-PGF)"/>
            <person name="Walter F."/>
            <person name="Albersmeier A."/>
            <person name="Kalinowski J."/>
            <person name="Ruckert C."/>
        </authorList>
    </citation>
    <scope>NUCLEOTIDE SEQUENCE [LARGE SCALE GENOMIC DNA]</scope>
    <source>
        <strain evidence="2 3">CGMCC 1.16330</strain>
    </source>
</reference>
<dbReference type="EMBL" id="BMKS01000007">
    <property type="protein sequence ID" value="GGG37975.1"/>
    <property type="molecule type" value="Genomic_DNA"/>
</dbReference>
<dbReference type="InterPro" id="IPR044855">
    <property type="entry name" value="CoA-Trfase_III_dom3_sf"/>
</dbReference>
<dbReference type="Pfam" id="PF02515">
    <property type="entry name" value="CoA_transf_3"/>
    <property type="match status" value="1"/>
</dbReference>
<protein>
    <submittedName>
        <fullName evidence="2">CoA transferase</fullName>
    </submittedName>
</protein>
<evidence type="ECO:0000313" key="2">
    <source>
        <dbReference type="EMBL" id="GGG37975.1"/>
    </source>
</evidence>
<dbReference type="RefSeq" id="WP_188901082.1">
    <property type="nucleotide sequence ID" value="NZ_BMKS01000007.1"/>
</dbReference>
<keyword evidence="3" id="KW-1185">Reference proteome</keyword>
<evidence type="ECO:0000313" key="3">
    <source>
        <dbReference type="Proteomes" id="UP000597507"/>
    </source>
</evidence>
<proteinExistence type="predicted"/>
<sequence length="397" mass="43259">MTARPFEGIRIIDATHVLAGPFAAYQLALLGADVIKVEHPEEPDQSRDSGGDLALNRRSMGTYFLTQGANKRSITLDLKTEGGREVMRRLLAGADVLVENYRPGAFEALGLGYEAVSEFNPRIIYCSISAFGQEGPRGAQTAYDHVIQATSGIMATTGTPEVNPIKFGSPAIDYATGTMGAFALSAALFQRERTGRGQRIDLAMLDVAMMMMASHLTTYMRNGKVARPNGNDHLHATNSAYRTKDGLVMLGASNLRQQRRLWAALGHPEMAKADNEARTADRDREAALLREIMLTRTADEWEEFLQARHVPAARVRRLDEAMADPHLATRNVVHRFPEGAPGIEGPFGVPVAAFKFAHGGPRVDSPPPRLGADTEAILRELGYSNEDVAALRAQRAV</sequence>
<keyword evidence="1 2" id="KW-0808">Transferase</keyword>
<dbReference type="PANTHER" id="PTHR48207">
    <property type="entry name" value="SUCCINATE--HYDROXYMETHYLGLUTARATE COA-TRANSFERASE"/>
    <property type="match status" value="1"/>
</dbReference>
<dbReference type="AlphaFoldDB" id="A0A8J2ZD15"/>
<evidence type="ECO:0000256" key="1">
    <source>
        <dbReference type="ARBA" id="ARBA00022679"/>
    </source>
</evidence>
<dbReference type="Proteomes" id="UP000597507">
    <property type="component" value="Unassembled WGS sequence"/>
</dbReference>
<name>A0A8J2ZD15_9PROT</name>
<dbReference type="InterPro" id="IPR050483">
    <property type="entry name" value="CoA-transferase_III_domain"/>
</dbReference>
<gene>
    <name evidence="2" type="ORF">GCM10010964_27280</name>
</gene>
<dbReference type="InterPro" id="IPR003673">
    <property type="entry name" value="CoA-Trfase_fam_III"/>
</dbReference>
<dbReference type="SUPFAM" id="SSF89796">
    <property type="entry name" value="CoA-transferase family III (CaiB/BaiF)"/>
    <property type="match status" value="1"/>
</dbReference>